<comment type="subcellular location">
    <subcellularLocation>
        <location evidence="5">Cell membrane</location>
        <topology evidence="5">Multi-pass membrane protein</topology>
    </subcellularLocation>
    <subcellularLocation>
        <location evidence="1">Membrane</location>
        <topology evidence="1">Multi-pass membrane protein</topology>
    </subcellularLocation>
</comment>
<evidence type="ECO:0000256" key="3">
    <source>
        <dbReference type="ARBA" id="ARBA00022989"/>
    </source>
</evidence>
<feature type="transmembrane region" description="Helical" evidence="5">
    <location>
        <begin position="154"/>
        <end position="180"/>
    </location>
</feature>
<evidence type="ECO:0000256" key="5">
    <source>
        <dbReference type="HAMAP-Rule" id="MF_00902"/>
    </source>
</evidence>
<reference evidence="6 7" key="1">
    <citation type="submission" date="2016-10" db="EMBL/GenBank/DDBJ databases">
        <authorList>
            <person name="de Groot N.N."/>
        </authorList>
    </citation>
    <scope>NUCLEOTIDE SEQUENCE [LARGE SCALE GENOMIC DNA]</scope>
    <source>
        <strain evidence="6 7">DSM 46701</strain>
    </source>
</reference>
<dbReference type="Proteomes" id="UP000199695">
    <property type="component" value="Unassembled WGS sequence"/>
</dbReference>
<keyword evidence="5" id="KW-1003">Cell membrane</keyword>
<keyword evidence="7" id="KW-1185">Reference proteome</keyword>
<dbReference type="EMBL" id="FOCQ01000010">
    <property type="protein sequence ID" value="SEN40094.1"/>
    <property type="molecule type" value="Genomic_DNA"/>
</dbReference>
<feature type="transmembrane region" description="Helical" evidence="5">
    <location>
        <begin position="103"/>
        <end position="130"/>
    </location>
</feature>
<keyword evidence="2 5" id="KW-0812">Transmembrane</keyword>
<protein>
    <recommendedName>
        <fullName evidence="5">Sec-independent protein translocase protein TatC</fullName>
    </recommendedName>
</protein>
<dbReference type="STRING" id="1173111.SAMN05444955_110133"/>
<proteinExistence type="inferred from homology"/>
<dbReference type="GO" id="GO:0009977">
    <property type="term" value="F:proton motive force dependent protein transmembrane transporter activity"/>
    <property type="evidence" value="ECO:0007669"/>
    <property type="project" value="TreeGrafter"/>
</dbReference>
<keyword evidence="4 5" id="KW-0472">Membrane</keyword>
<evidence type="ECO:0000256" key="1">
    <source>
        <dbReference type="ARBA" id="ARBA00004141"/>
    </source>
</evidence>
<dbReference type="NCBIfam" id="TIGR00945">
    <property type="entry name" value="tatC"/>
    <property type="match status" value="1"/>
</dbReference>
<dbReference type="AlphaFoldDB" id="A0A1H8G8N2"/>
<dbReference type="Pfam" id="PF00902">
    <property type="entry name" value="TatC"/>
    <property type="match status" value="1"/>
</dbReference>
<feature type="transmembrane region" description="Helical" evidence="5">
    <location>
        <begin position="20"/>
        <end position="46"/>
    </location>
</feature>
<dbReference type="PRINTS" id="PR01840">
    <property type="entry name" value="TATCFAMILY"/>
</dbReference>
<comment type="similarity">
    <text evidence="5">Belongs to the TatC family.</text>
</comment>
<dbReference type="InterPro" id="IPR002033">
    <property type="entry name" value="TatC"/>
</dbReference>
<comment type="subunit">
    <text evidence="5">Forms a complex with TatA.</text>
</comment>
<gene>
    <name evidence="5" type="primary">tatC</name>
    <name evidence="6" type="ORF">SAMN05444955_110133</name>
</gene>
<dbReference type="HAMAP" id="MF_00902">
    <property type="entry name" value="TatC"/>
    <property type="match status" value="1"/>
</dbReference>
<dbReference type="OrthoDB" id="9777044at2"/>
<feature type="transmembrane region" description="Helical" evidence="5">
    <location>
        <begin position="213"/>
        <end position="234"/>
    </location>
</feature>
<accession>A0A1H8G8N2</accession>
<dbReference type="GO" id="GO:0065002">
    <property type="term" value="P:intracellular protein transmembrane transport"/>
    <property type="evidence" value="ECO:0007669"/>
    <property type="project" value="TreeGrafter"/>
</dbReference>
<keyword evidence="3 5" id="KW-1133">Transmembrane helix</keyword>
<evidence type="ECO:0000313" key="7">
    <source>
        <dbReference type="Proteomes" id="UP000199695"/>
    </source>
</evidence>
<keyword evidence="5" id="KW-0813">Transport</keyword>
<organism evidence="6 7">
    <name type="scientific">Lihuaxuella thermophila</name>
    <dbReference type="NCBI Taxonomy" id="1173111"/>
    <lineage>
        <taxon>Bacteria</taxon>
        <taxon>Bacillati</taxon>
        <taxon>Bacillota</taxon>
        <taxon>Bacilli</taxon>
        <taxon>Bacillales</taxon>
        <taxon>Thermoactinomycetaceae</taxon>
        <taxon>Lihuaxuella</taxon>
    </lineage>
</organism>
<dbReference type="RefSeq" id="WP_089969719.1">
    <property type="nucleotide sequence ID" value="NZ_FOCQ01000010.1"/>
</dbReference>
<sequence>MSDEKMQPLTDHLEELRRRIIWILLSFVVSLVVSFVYSVDIFNLIRDNAFQHLPINTLNPGDPLKIFMQISFILSFIFTSPIILYHLWQFVRPGLKREEQKAALMYIPAAIGLFLAGLAFGYFVIFRYMITFMTHLNRQMGIQEMYGVYEAFTFLFNITFPVALFFELPVIVLFLTRIRLLTPQLLKKARRLAYLVIVIIGAVITPPDVISNILVAIPLILLYEISIGISAWLYRRLEQEDSE</sequence>
<comment type="function">
    <text evidence="5">Part of the twin-arginine translocation (Tat) system that transports large folded proteins containing a characteristic twin-arginine motif in their signal peptide across membranes.</text>
</comment>
<dbReference type="PANTHER" id="PTHR30371">
    <property type="entry name" value="SEC-INDEPENDENT PROTEIN TRANSLOCASE PROTEIN TATC"/>
    <property type="match status" value="1"/>
</dbReference>
<evidence type="ECO:0000313" key="6">
    <source>
        <dbReference type="EMBL" id="SEN40094.1"/>
    </source>
</evidence>
<evidence type="ECO:0000256" key="4">
    <source>
        <dbReference type="ARBA" id="ARBA00023136"/>
    </source>
</evidence>
<feature type="transmembrane region" description="Helical" evidence="5">
    <location>
        <begin position="66"/>
        <end position="91"/>
    </location>
</feature>
<feature type="transmembrane region" description="Helical" evidence="5">
    <location>
        <begin position="192"/>
        <end position="207"/>
    </location>
</feature>
<keyword evidence="5" id="KW-0653">Protein transport</keyword>
<evidence type="ECO:0000256" key="2">
    <source>
        <dbReference type="ARBA" id="ARBA00022692"/>
    </source>
</evidence>
<dbReference type="PANTHER" id="PTHR30371:SF4">
    <property type="entry name" value="SEC-INDEPENDENT PROTEIN TRANSLOCASE PROTEIN TATCD"/>
    <property type="match status" value="1"/>
</dbReference>
<keyword evidence="5" id="KW-0811">Translocation</keyword>
<dbReference type="GO" id="GO:0043953">
    <property type="term" value="P:protein transport by the Tat complex"/>
    <property type="evidence" value="ECO:0007669"/>
    <property type="project" value="UniProtKB-UniRule"/>
</dbReference>
<name>A0A1H8G8N2_9BACL</name>
<dbReference type="GO" id="GO:0033281">
    <property type="term" value="C:TAT protein transport complex"/>
    <property type="evidence" value="ECO:0007669"/>
    <property type="project" value="UniProtKB-UniRule"/>
</dbReference>